<protein>
    <submittedName>
        <fullName evidence="1">Uncharacterized protein</fullName>
    </submittedName>
</protein>
<comment type="caution">
    <text evidence="1">The sequence shown here is derived from an EMBL/GenBank/DDBJ whole genome shotgun (WGS) entry which is preliminary data.</text>
</comment>
<organism evidence="1 2">
    <name type="scientific">Solanum commersonii</name>
    <name type="common">Commerson's wild potato</name>
    <name type="synonym">Commerson's nightshade</name>
    <dbReference type="NCBI Taxonomy" id="4109"/>
    <lineage>
        <taxon>Eukaryota</taxon>
        <taxon>Viridiplantae</taxon>
        <taxon>Streptophyta</taxon>
        <taxon>Embryophyta</taxon>
        <taxon>Tracheophyta</taxon>
        <taxon>Spermatophyta</taxon>
        <taxon>Magnoliopsida</taxon>
        <taxon>eudicotyledons</taxon>
        <taxon>Gunneridae</taxon>
        <taxon>Pentapetalae</taxon>
        <taxon>asterids</taxon>
        <taxon>lamiids</taxon>
        <taxon>Solanales</taxon>
        <taxon>Solanaceae</taxon>
        <taxon>Solanoideae</taxon>
        <taxon>Solaneae</taxon>
        <taxon>Solanum</taxon>
    </lineage>
</organism>
<dbReference type="EMBL" id="JACXVP010000007">
    <property type="protein sequence ID" value="KAG5595370.1"/>
    <property type="molecule type" value="Genomic_DNA"/>
</dbReference>
<gene>
    <name evidence="1" type="ORF">H5410_036602</name>
</gene>
<name>A0A9J5Y5S0_SOLCO</name>
<evidence type="ECO:0000313" key="1">
    <source>
        <dbReference type="EMBL" id="KAG5595370.1"/>
    </source>
</evidence>
<sequence>NLETRKPRGRALLKDIKTLPRAPILAFTRSINLKFENFTCGRFQYEEEFQNFFEDIYSIG</sequence>
<accession>A0A9J5Y5S0</accession>
<dbReference type="AlphaFoldDB" id="A0A9J5Y5S0"/>
<reference evidence="1 2" key="1">
    <citation type="submission" date="2020-09" db="EMBL/GenBank/DDBJ databases">
        <title>De no assembly of potato wild relative species, Solanum commersonii.</title>
        <authorList>
            <person name="Cho K."/>
        </authorList>
    </citation>
    <scope>NUCLEOTIDE SEQUENCE [LARGE SCALE GENOMIC DNA]</scope>
    <source>
        <strain evidence="1">LZ3.2</strain>
        <tissue evidence="1">Leaf</tissue>
    </source>
</reference>
<keyword evidence="2" id="KW-1185">Reference proteome</keyword>
<dbReference type="Proteomes" id="UP000824120">
    <property type="component" value="Chromosome 7"/>
</dbReference>
<proteinExistence type="predicted"/>
<evidence type="ECO:0000313" key="2">
    <source>
        <dbReference type="Proteomes" id="UP000824120"/>
    </source>
</evidence>
<feature type="non-terminal residue" evidence="1">
    <location>
        <position position="60"/>
    </location>
</feature>